<dbReference type="Pfam" id="PF22903">
    <property type="entry name" value="DA_C"/>
    <property type="match status" value="1"/>
</dbReference>
<feature type="domain" description="Diels-Alderase C-terminal" evidence="2">
    <location>
        <begin position="203"/>
        <end position="298"/>
    </location>
</feature>
<feature type="domain" description="Diels-Alderase N-terminal" evidence="3">
    <location>
        <begin position="40"/>
        <end position="199"/>
    </location>
</feature>
<keyword evidence="1" id="KW-0413">Isomerase</keyword>
<dbReference type="InterPro" id="IPR054499">
    <property type="entry name" value="DA_C"/>
</dbReference>
<organism evidence="4 5">
    <name type="scientific">Bradyrhizobium erythrophlei</name>
    <dbReference type="NCBI Taxonomy" id="1437360"/>
    <lineage>
        <taxon>Bacteria</taxon>
        <taxon>Pseudomonadati</taxon>
        <taxon>Pseudomonadota</taxon>
        <taxon>Alphaproteobacteria</taxon>
        <taxon>Hyphomicrobiales</taxon>
        <taxon>Nitrobacteraceae</taxon>
        <taxon>Bradyrhizobium</taxon>
    </lineage>
</organism>
<dbReference type="EMBL" id="LT670818">
    <property type="protein sequence ID" value="SHH36900.1"/>
    <property type="molecule type" value="Genomic_DNA"/>
</dbReference>
<protein>
    <submittedName>
        <fullName evidence="4">Hydroxyneurosporene synthase (CrtC)</fullName>
    </submittedName>
</protein>
<dbReference type="GO" id="GO:0016853">
    <property type="term" value="F:isomerase activity"/>
    <property type="evidence" value="ECO:0007669"/>
    <property type="project" value="UniProtKB-KW"/>
</dbReference>
<dbReference type="AlphaFoldDB" id="A0A1M5SEP7"/>
<accession>A0A1M5SEP7</accession>
<dbReference type="OrthoDB" id="5491608at2"/>
<evidence type="ECO:0000313" key="5">
    <source>
        <dbReference type="Proteomes" id="UP000190675"/>
    </source>
</evidence>
<gene>
    <name evidence="4" type="ORF">SAMN05444169_7098</name>
</gene>
<evidence type="ECO:0000259" key="3">
    <source>
        <dbReference type="Pfam" id="PF24137"/>
    </source>
</evidence>
<evidence type="ECO:0000313" key="4">
    <source>
        <dbReference type="EMBL" id="SHH36900.1"/>
    </source>
</evidence>
<sequence length="417" mass="47551">MDNDNNPHFRLAGRLADYARLGIDPVSVVPFEDGQRIGTEKGRYEWWYFDAHLDDGATVVVVFYTKPNVSPNGPLAPRITINLTLPDGRTFEKFLDTKPELFSASKSGCDVRIGANRFVGDLHRYYITATIEEISVDIELTGEVPAWRPKSGHLYFGTEGREKLFAWLPSVPHGRASVRYTIGPEEHRVSGSGYHDHNWGDVPMQTLMHNWYWARASVGPYTVIASHITATAAYGYETQIVYMLAKDGQIIADDETKVAFDAERVETDGKTGKPVGDVTRYTYQDTDTRYVVSFARQKTILQAIFTDRAPLLKRIIARLISFDGAYHRFTGKVTIEKFEGDARTEIFEDHAIWELMYFGRTRPRRRNVGNNLSIQIAECIVTPIHCAPRCERDTYLVLDDFRGRLRCGLARDRRQQR</sequence>
<reference evidence="4 5" key="1">
    <citation type="submission" date="2016-11" db="EMBL/GenBank/DDBJ databases">
        <authorList>
            <person name="Jaros S."/>
            <person name="Januszkiewicz K."/>
            <person name="Wedrychowicz H."/>
        </authorList>
    </citation>
    <scope>NUCLEOTIDE SEQUENCE [LARGE SCALE GENOMIC DNA]</scope>
    <source>
        <strain evidence="4 5">GAS242</strain>
    </source>
</reference>
<dbReference type="Proteomes" id="UP000190675">
    <property type="component" value="Chromosome I"/>
</dbReference>
<evidence type="ECO:0000256" key="1">
    <source>
        <dbReference type="ARBA" id="ARBA00023235"/>
    </source>
</evidence>
<name>A0A1M5SEP7_9BRAD</name>
<dbReference type="Pfam" id="PF24137">
    <property type="entry name" value="DA_N"/>
    <property type="match status" value="1"/>
</dbReference>
<proteinExistence type="predicted"/>
<dbReference type="InterPro" id="IPR056402">
    <property type="entry name" value="DA_N"/>
</dbReference>
<evidence type="ECO:0000259" key="2">
    <source>
        <dbReference type="Pfam" id="PF22903"/>
    </source>
</evidence>
<dbReference type="CDD" id="cd22187">
    <property type="entry name" value="asqI-like"/>
    <property type="match status" value="1"/>
</dbReference>
<dbReference type="Gene3D" id="2.40.370.10">
    <property type="entry name" value="AttH-like domain"/>
    <property type="match status" value="1"/>
</dbReference>
<dbReference type="RefSeq" id="WP_154073609.1">
    <property type="nucleotide sequence ID" value="NZ_LT670818.1"/>
</dbReference>
<dbReference type="SUPFAM" id="SSF159245">
    <property type="entry name" value="AttH-like"/>
    <property type="match status" value="1"/>
</dbReference>
<dbReference type="InterPro" id="IPR023374">
    <property type="entry name" value="AttH-like_dom_sf"/>
</dbReference>